<protein>
    <submittedName>
        <fullName evidence="2">Uncharacterized protein</fullName>
    </submittedName>
</protein>
<keyword evidence="3" id="KW-1185">Reference proteome</keyword>
<evidence type="ECO:0000313" key="3">
    <source>
        <dbReference type="Proteomes" id="UP000000845"/>
    </source>
</evidence>
<reference evidence="2 3" key="2">
    <citation type="journal article" date="2010" name="Stand. Genomic Sci.">
        <title>Complete genome sequence of Sebaldella termitidis type strain (NCTC 11300).</title>
        <authorList>
            <person name="Harmon-Smith M."/>
            <person name="Celia L."/>
            <person name="Chertkov O."/>
            <person name="Lapidus A."/>
            <person name="Copeland A."/>
            <person name="Glavina Del Rio T."/>
            <person name="Nolan M."/>
            <person name="Lucas S."/>
            <person name="Tice H."/>
            <person name="Cheng J.F."/>
            <person name="Han C."/>
            <person name="Detter J.C."/>
            <person name="Bruce D."/>
            <person name="Goodwin L."/>
            <person name="Pitluck S."/>
            <person name="Pati A."/>
            <person name="Liolios K."/>
            <person name="Ivanova N."/>
            <person name="Mavromatis K."/>
            <person name="Mikhailova N."/>
            <person name="Chen A."/>
            <person name="Palaniappan K."/>
            <person name="Land M."/>
            <person name="Hauser L."/>
            <person name="Chang Y.J."/>
            <person name="Jeffries C.D."/>
            <person name="Brettin T."/>
            <person name="Goker M."/>
            <person name="Beck B."/>
            <person name="Bristow J."/>
            <person name="Eisen J.A."/>
            <person name="Markowitz V."/>
            <person name="Hugenholtz P."/>
            <person name="Kyrpides N.C."/>
            <person name="Klenk H.P."/>
            <person name="Chen F."/>
        </authorList>
    </citation>
    <scope>NUCLEOTIDE SEQUENCE [LARGE SCALE GENOMIC DNA]</scope>
    <source>
        <strain evidence="3">ATCC 33386 / NCTC 11300</strain>
    </source>
</reference>
<feature type="transmembrane region" description="Helical" evidence="1">
    <location>
        <begin position="41"/>
        <end position="59"/>
    </location>
</feature>
<dbReference type="Proteomes" id="UP000000845">
    <property type="component" value="Chromosome"/>
</dbReference>
<keyword evidence="1" id="KW-1133">Transmembrane helix</keyword>
<name>D1AMX8_SEBTE</name>
<feature type="transmembrane region" description="Helical" evidence="1">
    <location>
        <begin position="195"/>
        <end position="216"/>
    </location>
</feature>
<dbReference type="RefSeq" id="WP_012859952.1">
    <property type="nucleotide sequence ID" value="NC_013517.1"/>
</dbReference>
<evidence type="ECO:0000256" key="1">
    <source>
        <dbReference type="SAM" id="Phobius"/>
    </source>
</evidence>
<sequence>MNKLIRFYLGEVRNFIELFIGFHILNNILEILLKGQGLTSVWSMILPLIILIYLIKFNLSDTGKETFTFVSMTDNSPTKILLSKLIVSYVFVLMLSAVNCIFIIIHNIYQYESSWKSILMLPAWSIFVTTMAICYISYFIIWIKSFSINKISRKIIVISAVVIWLVINATVRNHVFLFSIDAVHGSRYFGGSTMTVWSILWHLTWCTIFFLVTAYLQKKKINQI</sequence>
<proteinExistence type="predicted"/>
<dbReference type="KEGG" id="str:Sterm_0479"/>
<accession>D1AMX8</accession>
<feature type="transmembrane region" description="Helical" evidence="1">
    <location>
        <begin position="121"/>
        <end position="143"/>
    </location>
</feature>
<gene>
    <name evidence="2" type="ordered locus">Sterm_0479</name>
</gene>
<feature type="transmembrane region" description="Helical" evidence="1">
    <location>
        <begin position="155"/>
        <end position="175"/>
    </location>
</feature>
<evidence type="ECO:0000313" key="2">
    <source>
        <dbReference type="EMBL" id="ACZ07354.1"/>
    </source>
</evidence>
<organism evidence="2 3">
    <name type="scientific">Sebaldella termitidis (strain ATCC 33386 / NCTC 11300)</name>
    <dbReference type="NCBI Taxonomy" id="526218"/>
    <lineage>
        <taxon>Bacteria</taxon>
        <taxon>Fusobacteriati</taxon>
        <taxon>Fusobacteriota</taxon>
        <taxon>Fusobacteriia</taxon>
        <taxon>Fusobacteriales</taxon>
        <taxon>Leptotrichiaceae</taxon>
        <taxon>Sebaldella</taxon>
    </lineage>
</organism>
<feature type="transmembrane region" description="Helical" evidence="1">
    <location>
        <begin position="80"/>
        <end position="109"/>
    </location>
</feature>
<keyword evidence="1" id="KW-0812">Transmembrane</keyword>
<dbReference type="HOGENOM" id="CLU_1214118_0_0_0"/>
<dbReference type="AlphaFoldDB" id="D1AMX8"/>
<reference evidence="3" key="1">
    <citation type="submission" date="2009-09" db="EMBL/GenBank/DDBJ databases">
        <title>The complete chromosome of Sebaldella termitidis ATCC 33386.</title>
        <authorList>
            <consortium name="US DOE Joint Genome Institute (JGI-PGF)"/>
            <person name="Lucas S."/>
            <person name="Copeland A."/>
            <person name="Lapidus A."/>
            <person name="Glavina del Rio T."/>
            <person name="Dalin E."/>
            <person name="Tice H."/>
            <person name="Bruce D."/>
            <person name="Goodwin L."/>
            <person name="Pitluck S."/>
            <person name="Kyrpides N."/>
            <person name="Mavromatis K."/>
            <person name="Ivanova N."/>
            <person name="Mikhailova N."/>
            <person name="Sims D."/>
            <person name="Meincke L."/>
            <person name="Brettin T."/>
            <person name="Detter J.C."/>
            <person name="Han C."/>
            <person name="Larimer F."/>
            <person name="Land M."/>
            <person name="Hauser L."/>
            <person name="Markowitz V."/>
            <person name="Cheng J.F."/>
            <person name="Hugenholtz P."/>
            <person name="Woyke T."/>
            <person name="Wu D."/>
            <person name="Eisen J.A."/>
        </authorList>
    </citation>
    <scope>NUCLEOTIDE SEQUENCE [LARGE SCALE GENOMIC DNA]</scope>
    <source>
        <strain evidence="3">ATCC 33386 / NCTC 11300</strain>
    </source>
</reference>
<keyword evidence="1" id="KW-0472">Membrane</keyword>
<dbReference type="EMBL" id="CP001739">
    <property type="protein sequence ID" value="ACZ07354.1"/>
    <property type="molecule type" value="Genomic_DNA"/>
</dbReference>